<evidence type="ECO:0000313" key="3">
    <source>
        <dbReference type="EMBL" id="CAE7320756.1"/>
    </source>
</evidence>
<dbReference type="EMBL" id="CAJNDS010002091">
    <property type="protein sequence ID" value="CAE7320756.1"/>
    <property type="molecule type" value="Genomic_DNA"/>
</dbReference>
<feature type="region of interest" description="Disordered" evidence="2">
    <location>
        <begin position="1"/>
        <end position="24"/>
    </location>
</feature>
<reference evidence="3" key="1">
    <citation type="submission" date="2021-02" db="EMBL/GenBank/DDBJ databases">
        <authorList>
            <person name="Dougan E. K."/>
            <person name="Rhodes N."/>
            <person name="Thang M."/>
            <person name="Chan C."/>
        </authorList>
    </citation>
    <scope>NUCLEOTIDE SEQUENCE</scope>
</reference>
<organism evidence="3 4">
    <name type="scientific">Symbiodinium natans</name>
    <dbReference type="NCBI Taxonomy" id="878477"/>
    <lineage>
        <taxon>Eukaryota</taxon>
        <taxon>Sar</taxon>
        <taxon>Alveolata</taxon>
        <taxon>Dinophyceae</taxon>
        <taxon>Suessiales</taxon>
        <taxon>Symbiodiniaceae</taxon>
        <taxon>Symbiodinium</taxon>
    </lineage>
</organism>
<protein>
    <submittedName>
        <fullName evidence="3">LAMA3 protein</fullName>
    </submittedName>
</protein>
<sequence>MAMGLAPLVPVGPRAQGPSTSTSLRNLRIAPSGLSTSALYARSSPDLSSSLLDADMSIAGLASGTWAGTGICDLRASVAAQQKQIDSLVDRVAMLLSSMHSEVLQDVRAAFNTFNFEARLTEMRRVGEELDARLNEFRAQARRFGVNDASSVQDQVVRLAESMSSLDVRFAGHEQKLCELEDHVGESMIAVHDRLTSQWDNTSAELKKLTDRLENTESEVALLSDEDFGQATATESLQKASDSLRVECQEFVLQQLEPSTARLTALENHSQQLEEHFSQQLDFLEALRTSELVRATQGDAHKDWKKQAQDDMRQHGEQLLQLTREVRDVRAFASGLQRSVEEKQRAERAGRAEKIANLEKPSAVQDLLGRMDLVQAKLEALAPDRGVNPRMEQRVDEVDTRLNSISLSTSQELRFLTQQMRDLESALSKRAEGNEKSTEHLQVQVQDLVSFMKDLPMAFLSGSSLQSDAEGRMLQALERKVDLASHDLRCQLESQIAQIAEREQWQKLQSDVRVDDVRVQKVALDLRKEFDQKLADSGTASQQLLREVRQELEARASQSQRQAEELRREMELKLDRKYSASEMAVEELRHTLDNTRTQHQGTVHKLSEDMKQLSAELEVRLVKAQGSSQRLAAELRKDLEMNLTETNRQVLHEERQQLVSDFRQDLERRLLQRNAQVATSGAGQVRTAEEIRQLRAAMDSTREIAEEARRDVIGFLSRGSDDSFIEAAERAAQVAASSLEERFGERLDRCDAAAASCEQLTKEMENHLRQVSSELRAHQQLVSVLAPSLQSMEADSVATATAAATAAAAAATEVLSEVRNSPAMRSLRSSPSRSLNSMSQELFRRSDESISEQHGGRPCPISPISEEAEVDEQSSTLAGRRQKNRELSVDVDQYSLQQKVARSLAGLED</sequence>
<evidence type="ECO:0000256" key="2">
    <source>
        <dbReference type="SAM" id="MobiDB-lite"/>
    </source>
</evidence>
<feature type="compositionally biased region" description="Low complexity" evidence="2">
    <location>
        <begin position="822"/>
        <end position="839"/>
    </location>
</feature>
<name>A0A812NU35_9DINO</name>
<feature type="coiled-coil region" evidence="1">
    <location>
        <begin position="750"/>
        <end position="777"/>
    </location>
</feature>
<accession>A0A812NU35</accession>
<feature type="region of interest" description="Disordered" evidence="2">
    <location>
        <begin position="822"/>
        <end position="892"/>
    </location>
</feature>
<gene>
    <name evidence="3" type="primary">LAMA3</name>
    <name evidence="3" type="ORF">SNAT2548_LOCUS16814</name>
</gene>
<evidence type="ECO:0000313" key="4">
    <source>
        <dbReference type="Proteomes" id="UP000604046"/>
    </source>
</evidence>
<feature type="coiled-coil region" evidence="1">
    <location>
        <begin position="542"/>
        <end position="576"/>
    </location>
</feature>
<evidence type="ECO:0000256" key="1">
    <source>
        <dbReference type="SAM" id="Coils"/>
    </source>
</evidence>
<feature type="coiled-coil region" evidence="1">
    <location>
        <begin position="199"/>
        <end position="226"/>
    </location>
</feature>
<proteinExistence type="predicted"/>
<dbReference type="OrthoDB" id="429179at2759"/>
<dbReference type="AlphaFoldDB" id="A0A812NU35"/>
<keyword evidence="1" id="KW-0175">Coiled coil</keyword>
<dbReference type="Proteomes" id="UP000604046">
    <property type="component" value="Unassembled WGS sequence"/>
</dbReference>
<keyword evidence="4" id="KW-1185">Reference proteome</keyword>
<comment type="caution">
    <text evidence="3">The sequence shown here is derived from an EMBL/GenBank/DDBJ whole genome shotgun (WGS) entry which is preliminary data.</text>
</comment>